<dbReference type="GO" id="GO:0016740">
    <property type="term" value="F:transferase activity"/>
    <property type="evidence" value="ECO:0007669"/>
    <property type="project" value="UniProtKB-KW"/>
</dbReference>
<organism evidence="2 3">
    <name type="scientific">Albimonas donghaensis</name>
    <dbReference type="NCBI Taxonomy" id="356660"/>
    <lineage>
        <taxon>Bacteria</taxon>
        <taxon>Pseudomonadati</taxon>
        <taxon>Pseudomonadota</taxon>
        <taxon>Alphaproteobacteria</taxon>
        <taxon>Rhodobacterales</taxon>
        <taxon>Paracoccaceae</taxon>
        <taxon>Albimonas</taxon>
    </lineage>
</organism>
<evidence type="ECO:0000313" key="2">
    <source>
        <dbReference type="EMBL" id="SDX31472.1"/>
    </source>
</evidence>
<dbReference type="InterPro" id="IPR036890">
    <property type="entry name" value="HATPase_C_sf"/>
</dbReference>
<name>A0A1H3AP49_9RHOB</name>
<accession>A0A1H3AP49</accession>
<dbReference type="Gene3D" id="1.10.287.130">
    <property type="match status" value="1"/>
</dbReference>
<feature type="domain" description="Histidine phosphotransferase ChpT C-terminal" evidence="1">
    <location>
        <begin position="97"/>
        <end position="215"/>
    </location>
</feature>
<evidence type="ECO:0000313" key="3">
    <source>
        <dbReference type="Proteomes" id="UP000199118"/>
    </source>
</evidence>
<evidence type="ECO:0000259" key="1">
    <source>
        <dbReference type="Pfam" id="PF10090"/>
    </source>
</evidence>
<dbReference type="EMBL" id="FNMZ01000004">
    <property type="protein sequence ID" value="SDX31472.1"/>
    <property type="molecule type" value="Genomic_DNA"/>
</dbReference>
<dbReference type="Gene3D" id="3.30.565.10">
    <property type="entry name" value="Histidine kinase-like ATPase, C-terminal domain"/>
    <property type="match status" value="1"/>
</dbReference>
<dbReference type="InterPro" id="IPR018762">
    <property type="entry name" value="ChpT_C"/>
</dbReference>
<dbReference type="AlphaFoldDB" id="A0A1H3AP49"/>
<gene>
    <name evidence="2" type="ORF">SAMN05444336_104269</name>
</gene>
<keyword evidence="2" id="KW-0808">Transferase</keyword>
<proteinExistence type="predicted"/>
<protein>
    <submittedName>
        <fullName evidence="2">Histidine phosphotransferase ChpT</fullName>
    </submittedName>
</protein>
<dbReference type="Pfam" id="PF10090">
    <property type="entry name" value="HPTransfase"/>
    <property type="match status" value="1"/>
</dbReference>
<keyword evidence="3" id="KW-1185">Reference proteome</keyword>
<dbReference type="Proteomes" id="UP000199118">
    <property type="component" value="Unassembled WGS sequence"/>
</dbReference>
<sequence>MTDAAPLRPQNVSAALPDPAEFGAMLCSRICHDLISPVGAIGNGVELLQELDRGATEGAELQLIGHSAQMASASLQFLRIAFGAASPGDVIGMSAVQRTARLWFSFQRPELLWVDAGGETTRSCARLLFNFLQIAASSLPRGGEVSVVATRDSAGESLLEVTAAGPVVSPSPEAGAWLAGRATETPAGPRDAHYLAAAAHARAAGTVISLHKDETCLRLTADMPPGV</sequence>
<dbReference type="RefSeq" id="WP_176954750.1">
    <property type="nucleotide sequence ID" value="NZ_FNMZ01000004.1"/>
</dbReference>
<dbReference type="STRING" id="356660.SAMN05444336_104269"/>
<reference evidence="2 3" key="1">
    <citation type="submission" date="2016-10" db="EMBL/GenBank/DDBJ databases">
        <authorList>
            <person name="de Groot N.N."/>
        </authorList>
    </citation>
    <scope>NUCLEOTIDE SEQUENCE [LARGE SCALE GENOMIC DNA]</scope>
    <source>
        <strain evidence="2 3">DSM 17890</strain>
    </source>
</reference>